<dbReference type="InterPro" id="IPR006176">
    <property type="entry name" value="3-OHacyl-CoA_DH_NAD-bd"/>
</dbReference>
<name>A0A9Q0IYE1_9ROSI</name>
<dbReference type="InterPro" id="IPR036291">
    <property type="entry name" value="NAD(P)-bd_dom_sf"/>
</dbReference>
<dbReference type="Gene3D" id="3.90.226.10">
    <property type="entry name" value="2-enoyl-CoA Hydratase, Chain A, domain 1"/>
    <property type="match status" value="1"/>
</dbReference>
<dbReference type="GO" id="GO:0005777">
    <property type="term" value="C:peroxisome"/>
    <property type="evidence" value="ECO:0007669"/>
    <property type="project" value="TreeGrafter"/>
</dbReference>
<evidence type="ECO:0000256" key="1">
    <source>
        <dbReference type="ARBA" id="ARBA00023235"/>
    </source>
</evidence>
<organism evidence="5 6">
    <name type="scientific">Turnera subulata</name>
    <dbReference type="NCBI Taxonomy" id="218843"/>
    <lineage>
        <taxon>Eukaryota</taxon>
        <taxon>Viridiplantae</taxon>
        <taxon>Streptophyta</taxon>
        <taxon>Embryophyta</taxon>
        <taxon>Tracheophyta</taxon>
        <taxon>Spermatophyta</taxon>
        <taxon>Magnoliopsida</taxon>
        <taxon>eudicotyledons</taxon>
        <taxon>Gunneridae</taxon>
        <taxon>Pentapetalae</taxon>
        <taxon>rosids</taxon>
        <taxon>fabids</taxon>
        <taxon>Malpighiales</taxon>
        <taxon>Passifloraceae</taxon>
        <taxon>Turnera</taxon>
    </lineage>
</organism>
<sequence>MVSPQELVSNARQWALDISERWRPWVATLYRTDKLVPLVEARKIFKLARAQAGKRAQNLKHPLACIDVVEEGNVSGGRAGLLKEFHEFRGLSHSDTCRSLAHIFFAQRGTTKAVPENISLKHDIFSDLEKCCPPHCILATNTSSL</sequence>
<protein>
    <recommendedName>
        <fullName evidence="4">3-hydroxyacyl-CoA dehydrogenase NAD binding domain-containing protein</fullName>
    </recommendedName>
</protein>
<dbReference type="Proteomes" id="UP001141552">
    <property type="component" value="Unassembled WGS sequence"/>
</dbReference>
<proteinExistence type="predicted"/>
<dbReference type="GO" id="GO:0006635">
    <property type="term" value="P:fatty acid beta-oxidation"/>
    <property type="evidence" value="ECO:0007669"/>
    <property type="project" value="TreeGrafter"/>
</dbReference>
<dbReference type="PANTHER" id="PTHR23309:SF9">
    <property type="entry name" value="PEROXISOMAL FATTY ACID BETA-OXIDATION MULTIFUNCTIONAL PROTEIN MFP2"/>
    <property type="match status" value="1"/>
</dbReference>
<accession>A0A9Q0IYE1</accession>
<dbReference type="SUPFAM" id="SSF51735">
    <property type="entry name" value="NAD(P)-binding Rossmann-fold domains"/>
    <property type="match status" value="1"/>
</dbReference>
<dbReference type="Pfam" id="PF02737">
    <property type="entry name" value="3HCDH_N"/>
    <property type="match status" value="1"/>
</dbReference>
<evidence type="ECO:0000313" key="5">
    <source>
        <dbReference type="EMBL" id="KAJ4823126.1"/>
    </source>
</evidence>
<keyword evidence="3" id="KW-0511">Multifunctional enzyme</keyword>
<evidence type="ECO:0000259" key="4">
    <source>
        <dbReference type="Pfam" id="PF02737"/>
    </source>
</evidence>
<evidence type="ECO:0000313" key="6">
    <source>
        <dbReference type="Proteomes" id="UP001141552"/>
    </source>
</evidence>
<dbReference type="AlphaFoldDB" id="A0A9Q0IYE1"/>
<keyword evidence="2" id="KW-0456">Lyase</keyword>
<gene>
    <name evidence="5" type="ORF">Tsubulata_001896</name>
</gene>
<reference evidence="5" key="2">
    <citation type="journal article" date="2023" name="Plants (Basel)">
        <title>Annotation of the Turnera subulata (Passifloraceae) Draft Genome Reveals the S-Locus Evolved after the Divergence of Turneroideae from Passifloroideae in a Stepwise Manner.</title>
        <authorList>
            <person name="Henning P.M."/>
            <person name="Roalson E.H."/>
            <person name="Mir W."/>
            <person name="McCubbin A.G."/>
            <person name="Shore J.S."/>
        </authorList>
    </citation>
    <scope>NUCLEOTIDE SEQUENCE</scope>
    <source>
        <strain evidence="5">F60SS</strain>
    </source>
</reference>
<comment type="caution">
    <text evidence="5">The sequence shown here is derived from an EMBL/GenBank/DDBJ whole genome shotgun (WGS) entry which is preliminary data.</text>
</comment>
<keyword evidence="6" id="KW-1185">Reference proteome</keyword>
<dbReference type="EMBL" id="JAKUCV010007516">
    <property type="protein sequence ID" value="KAJ4823126.1"/>
    <property type="molecule type" value="Genomic_DNA"/>
</dbReference>
<dbReference type="GO" id="GO:0016853">
    <property type="term" value="F:isomerase activity"/>
    <property type="evidence" value="ECO:0007669"/>
    <property type="project" value="UniProtKB-KW"/>
</dbReference>
<dbReference type="PANTHER" id="PTHR23309">
    <property type="entry name" value="3-HYDROXYACYL-COA DEHYROGENASE"/>
    <property type="match status" value="1"/>
</dbReference>
<dbReference type="GO" id="GO:0016829">
    <property type="term" value="F:lyase activity"/>
    <property type="evidence" value="ECO:0007669"/>
    <property type="project" value="UniProtKB-KW"/>
</dbReference>
<keyword evidence="1" id="KW-0413">Isomerase</keyword>
<reference evidence="5" key="1">
    <citation type="submission" date="2022-02" db="EMBL/GenBank/DDBJ databases">
        <authorList>
            <person name="Henning P.M."/>
            <person name="McCubbin A.G."/>
            <person name="Shore J.S."/>
        </authorList>
    </citation>
    <scope>NUCLEOTIDE SEQUENCE</scope>
    <source>
        <strain evidence="5">F60SS</strain>
        <tissue evidence="5">Leaves</tissue>
    </source>
</reference>
<evidence type="ECO:0000256" key="3">
    <source>
        <dbReference type="ARBA" id="ARBA00023268"/>
    </source>
</evidence>
<dbReference type="GO" id="GO:0003857">
    <property type="term" value="F:(3S)-3-hydroxyacyl-CoA dehydrogenase (NAD+) activity"/>
    <property type="evidence" value="ECO:0007669"/>
    <property type="project" value="TreeGrafter"/>
</dbReference>
<dbReference type="GO" id="GO:0070403">
    <property type="term" value="F:NAD+ binding"/>
    <property type="evidence" value="ECO:0007669"/>
    <property type="project" value="InterPro"/>
</dbReference>
<evidence type="ECO:0000256" key="2">
    <source>
        <dbReference type="ARBA" id="ARBA00023239"/>
    </source>
</evidence>
<feature type="domain" description="3-hydroxyacyl-CoA dehydrogenase NAD binding" evidence="4">
    <location>
        <begin position="112"/>
        <end position="145"/>
    </location>
</feature>
<dbReference type="OrthoDB" id="1716843at2759"/>